<dbReference type="GO" id="GO:0005524">
    <property type="term" value="F:ATP binding"/>
    <property type="evidence" value="ECO:0007669"/>
    <property type="project" value="InterPro"/>
</dbReference>
<comment type="caution">
    <text evidence="2">The sequence shown here is derived from an EMBL/GenBank/DDBJ whole genome shotgun (WGS) entry which is preliminary data.</text>
</comment>
<proteinExistence type="predicted"/>
<dbReference type="InterPro" id="IPR003959">
    <property type="entry name" value="ATPase_AAA_core"/>
</dbReference>
<evidence type="ECO:0000313" key="2">
    <source>
        <dbReference type="EMBL" id="RIV33088.1"/>
    </source>
</evidence>
<dbReference type="Pfam" id="PF13304">
    <property type="entry name" value="AAA_21"/>
    <property type="match status" value="1"/>
</dbReference>
<keyword evidence="3" id="KW-1185">Reference proteome</keyword>
<feature type="domain" description="ATPase AAA-type core" evidence="1">
    <location>
        <begin position="23"/>
        <end position="296"/>
    </location>
</feature>
<dbReference type="EMBL" id="QXFH01000072">
    <property type="protein sequence ID" value="RIV33088.1"/>
    <property type="molecule type" value="Genomic_DNA"/>
</dbReference>
<name>A0A3A1N6M1_9FLAO</name>
<evidence type="ECO:0000259" key="1">
    <source>
        <dbReference type="Pfam" id="PF13304"/>
    </source>
</evidence>
<sequence>MLRRLKIENYRCFELTIVDFEDISILVGKNNAGKSTLIEVLRIIAIIASRCTNLNYKVSPDWLDLNPKYVGVSPSIAQLNISTKNLFHMYGDSPAILTINFSNKSKFEIYVGEEADVFAVIYDQKGNIVSSKSQARRINIREVNILPQISPLQESETVLKYKTVQSGIDTYLSSRHFRNQIKYNYEFFPKFKELAESTWKGLGVRDLNGRTAFEGRPLSLIITDSNFSAEIGWMGHGLQMWLQTMWFLSKSSDNSTVILDEPDVYMHADLQRKLIRLLKGKYKQIIIATHSVEIMSEVEPDNILPVDSSKKRLDYAIDSPVVQQIIENIGSVHNLEIARMFSHKKFLIVEGDNDDTKILGILRDVLYENTNDPIDTIPKTFVEGWGGWQRVIGSNKVFKDSKIDIKTYCILDSDYHVDEDKIKRYQEAQKHDINLHIWQRKEIENYLLIPDAILRIIQDNDKKTQITKQEIEDKIDNIADSFKEEVTDNYATEISQRDRSLSIKTVNSKAREIVSGSWGEKKLCLIPGKKTIKKLSKWTHKNYGVSLNSFKISRNIKKSEINSEVVEVLNKIESNQKFTYPNSE</sequence>
<dbReference type="InterPro" id="IPR027417">
    <property type="entry name" value="P-loop_NTPase"/>
</dbReference>
<dbReference type="RefSeq" id="WP_119608345.1">
    <property type="nucleotide sequence ID" value="NZ_QXFH01000072.1"/>
</dbReference>
<dbReference type="InterPro" id="IPR051396">
    <property type="entry name" value="Bact_Antivir_Def_Nuclease"/>
</dbReference>
<keyword evidence="2" id="KW-0255">Endonuclease</keyword>
<dbReference type="PANTHER" id="PTHR43581">
    <property type="entry name" value="ATP/GTP PHOSPHATASE"/>
    <property type="match status" value="1"/>
</dbReference>
<dbReference type="AlphaFoldDB" id="A0A3A1N6M1"/>
<dbReference type="GO" id="GO:0004519">
    <property type="term" value="F:endonuclease activity"/>
    <property type="evidence" value="ECO:0007669"/>
    <property type="project" value="UniProtKB-KW"/>
</dbReference>
<dbReference type="PANTHER" id="PTHR43581:SF4">
    <property type="entry name" value="ATP_GTP PHOSPHATASE"/>
    <property type="match status" value="1"/>
</dbReference>
<keyword evidence="2" id="KW-0378">Hydrolase</keyword>
<organism evidence="2 3">
    <name type="scientific">Flagellimonas lutimaris</name>
    <dbReference type="NCBI Taxonomy" id="475082"/>
    <lineage>
        <taxon>Bacteria</taxon>
        <taxon>Pseudomonadati</taxon>
        <taxon>Bacteroidota</taxon>
        <taxon>Flavobacteriia</taxon>
        <taxon>Flavobacteriales</taxon>
        <taxon>Flavobacteriaceae</taxon>
        <taxon>Flagellimonas</taxon>
    </lineage>
</organism>
<evidence type="ECO:0000313" key="3">
    <source>
        <dbReference type="Proteomes" id="UP000266067"/>
    </source>
</evidence>
<dbReference type="GO" id="GO:0016887">
    <property type="term" value="F:ATP hydrolysis activity"/>
    <property type="evidence" value="ECO:0007669"/>
    <property type="project" value="InterPro"/>
</dbReference>
<protein>
    <submittedName>
        <fullName evidence="2">ATP-dependent endonuclease</fullName>
    </submittedName>
</protein>
<dbReference type="OrthoDB" id="9792800at2"/>
<reference evidence="2 3" key="1">
    <citation type="submission" date="2018-08" db="EMBL/GenBank/DDBJ databases">
        <title>Proposal of Muricauda 72 sp.nov. and Muricauda NH166 sp.nov., isolated from seawater.</title>
        <authorList>
            <person name="Cheng H."/>
            <person name="Wu Y.-H."/>
            <person name="Guo L.-L."/>
            <person name="Xu X.-W."/>
        </authorList>
    </citation>
    <scope>NUCLEOTIDE SEQUENCE [LARGE SCALE GENOMIC DNA]</scope>
    <source>
        <strain evidence="2 3">KCTC 22173</strain>
    </source>
</reference>
<keyword evidence="2" id="KW-0540">Nuclease</keyword>
<dbReference type="SUPFAM" id="SSF52540">
    <property type="entry name" value="P-loop containing nucleoside triphosphate hydrolases"/>
    <property type="match status" value="1"/>
</dbReference>
<dbReference type="Gene3D" id="3.40.50.300">
    <property type="entry name" value="P-loop containing nucleotide triphosphate hydrolases"/>
    <property type="match status" value="1"/>
</dbReference>
<accession>A0A3A1N6M1</accession>
<gene>
    <name evidence="2" type="ORF">D2V08_11835</name>
</gene>
<dbReference type="Proteomes" id="UP000266067">
    <property type="component" value="Unassembled WGS sequence"/>
</dbReference>